<dbReference type="Proteomes" id="UP000189857">
    <property type="component" value="Unassembled WGS sequence"/>
</dbReference>
<protein>
    <submittedName>
        <fullName evidence="1">Uncharacterized protein</fullName>
    </submittedName>
</protein>
<evidence type="ECO:0000313" key="1">
    <source>
        <dbReference type="EMBL" id="SKA06145.1"/>
    </source>
</evidence>
<organism evidence="1 2">
    <name type="scientific">Eubacterium ruminantium</name>
    <dbReference type="NCBI Taxonomy" id="42322"/>
    <lineage>
        <taxon>Bacteria</taxon>
        <taxon>Bacillati</taxon>
        <taxon>Bacillota</taxon>
        <taxon>Clostridia</taxon>
        <taxon>Eubacteriales</taxon>
        <taxon>Eubacteriaceae</taxon>
        <taxon>Eubacterium</taxon>
    </lineage>
</organism>
<dbReference type="AlphaFoldDB" id="A0A1T4QR20"/>
<name>A0A1T4QR20_9FIRM</name>
<dbReference type="EMBL" id="FUXA01000025">
    <property type="protein sequence ID" value="SKA06145.1"/>
    <property type="molecule type" value="Genomic_DNA"/>
</dbReference>
<accession>A0A1T4QR20</accession>
<proteinExistence type="predicted"/>
<dbReference type="RefSeq" id="WP_078788256.1">
    <property type="nucleotide sequence ID" value="NZ_FMTO01000014.1"/>
</dbReference>
<reference evidence="1 2" key="1">
    <citation type="submission" date="2017-02" db="EMBL/GenBank/DDBJ databases">
        <authorList>
            <person name="Peterson S.W."/>
        </authorList>
    </citation>
    <scope>NUCLEOTIDE SEQUENCE [LARGE SCALE GENOMIC DNA]</scope>
    <source>
        <strain evidence="1 2">ATCC 17233</strain>
    </source>
</reference>
<gene>
    <name evidence="1" type="ORF">SAMN02745110_02482</name>
</gene>
<keyword evidence="2" id="KW-1185">Reference proteome</keyword>
<evidence type="ECO:0000313" key="2">
    <source>
        <dbReference type="Proteomes" id="UP000189857"/>
    </source>
</evidence>
<sequence length="233" mass="27715">MFGLFYTIANLIGISISGTKRAIDNEYYRQKGWKEYNEGRDHGTHTYQDAQGRTRDLTTNHIMSIYRKNDDLYVKDLETQQVRNLSEEKRIKKSEEIKRKNPHIKAVFYKYWTYSNSELRYKSWGIPGTVFRDVHTGELYFERYITMRKSDFSKKGIIGDFDSAYFYLKISDGKIASVSDRQIEKDPNSKDKYKDFIDFFNNEQDKGGFVARNRNEYAKDKEAFYLANEKIYN</sequence>